<dbReference type="PANTHER" id="PTHR43853">
    <property type="entry name" value="3-KETOACYL-COA THIOLASE, PEROXISOMAL"/>
    <property type="match status" value="1"/>
</dbReference>
<comment type="caution">
    <text evidence="18">The sequence shown here is derived from an EMBL/GenBank/DDBJ whole genome shotgun (WGS) entry which is preliminary data.</text>
</comment>
<feature type="active site" description="Proton acceptor" evidence="14">
    <location>
        <position position="356"/>
    </location>
</feature>
<evidence type="ECO:0000313" key="18">
    <source>
        <dbReference type="EMBL" id="KMO42249.1"/>
    </source>
</evidence>
<protein>
    <recommendedName>
        <fullName evidence="11">acetyl-CoA C-acyltransferase</fullName>
        <ecNumber evidence="11">2.3.1.16</ecNumber>
    </recommendedName>
    <alternativeName>
        <fullName evidence="13">Beta-ketothiolase</fullName>
    </alternativeName>
</protein>
<dbReference type="PATRIC" id="fig|1187852.3.peg.6196"/>
<dbReference type="PIRSF" id="PIRSF000429">
    <property type="entry name" value="Ac-CoA_Ac_transf"/>
    <property type="match status" value="1"/>
</dbReference>
<keyword evidence="5" id="KW-0583">PHB biosynthesis</keyword>
<keyword evidence="9" id="KW-0576">Peroxisome</keyword>
<dbReference type="EC" id="2.3.1.16" evidence="11"/>
<evidence type="ECO:0000256" key="5">
    <source>
        <dbReference type="ARBA" id="ARBA00022752"/>
    </source>
</evidence>
<evidence type="ECO:0000256" key="3">
    <source>
        <dbReference type="ARBA" id="ARBA00010982"/>
    </source>
</evidence>
<evidence type="ECO:0000256" key="6">
    <source>
        <dbReference type="ARBA" id="ARBA00022832"/>
    </source>
</evidence>
<accession>A0A0J6T8K6</accession>
<keyword evidence="6" id="KW-0276">Fatty acid metabolism</keyword>
<reference evidence="18 19" key="1">
    <citation type="submission" date="2015-03" db="EMBL/GenBank/DDBJ databases">
        <title>Genome sequencing of Methylobacterium tarhaniae DSM 25844.</title>
        <authorList>
            <person name="Chaudhry V."/>
            <person name="Patil P.B."/>
        </authorList>
    </citation>
    <scope>NUCLEOTIDE SEQUENCE [LARGE SCALE GENOMIC DNA]</scope>
    <source>
        <strain evidence="18 19">DSM 25844</strain>
    </source>
</reference>
<organism evidence="18 19">
    <name type="scientific">Methylobacterium tarhaniae</name>
    <dbReference type="NCBI Taxonomy" id="1187852"/>
    <lineage>
        <taxon>Bacteria</taxon>
        <taxon>Pseudomonadati</taxon>
        <taxon>Pseudomonadota</taxon>
        <taxon>Alphaproteobacteria</taxon>
        <taxon>Hyphomicrobiales</taxon>
        <taxon>Methylobacteriaceae</taxon>
        <taxon>Methylobacterium</taxon>
    </lineage>
</organism>
<comment type="pathway">
    <text evidence="2">Biopolymer metabolism; poly-(R)-3-hydroxybutanoate biosynthesis.</text>
</comment>
<feature type="domain" description="Thiolase C-terminal" evidence="17">
    <location>
        <begin position="277"/>
        <end position="398"/>
    </location>
</feature>
<feature type="domain" description="Thiolase N-terminal" evidence="16">
    <location>
        <begin position="5"/>
        <end position="269"/>
    </location>
</feature>
<evidence type="ECO:0000256" key="8">
    <source>
        <dbReference type="ARBA" id="ARBA00023098"/>
    </source>
</evidence>
<proteinExistence type="inferred from homology"/>
<feature type="active site" description="Acyl-thioester intermediate" evidence="14">
    <location>
        <position position="90"/>
    </location>
</feature>
<evidence type="ECO:0000256" key="7">
    <source>
        <dbReference type="ARBA" id="ARBA00022946"/>
    </source>
</evidence>
<evidence type="ECO:0000256" key="2">
    <source>
        <dbReference type="ARBA" id="ARBA00004683"/>
    </source>
</evidence>
<dbReference type="AlphaFoldDB" id="A0A0J6T8K6"/>
<comment type="similarity">
    <text evidence="3 15">Belongs to the thiolase-like superfamily. Thiolase family.</text>
</comment>
<evidence type="ECO:0000256" key="1">
    <source>
        <dbReference type="ARBA" id="ARBA00004275"/>
    </source>
</evidence>
<dbReference type="PROSITE" id="PS00737">
    <property type="entry name" value="THIOLASE_2"/>
    <property type="match status" value="1"/>
</dbReference>
<dbReference type="OrthoDB" id="9764638at2"/>
<evidence type="ECO:0000256" key="9">
    <source>
        <dbReference type="ARBA" id="ARBA00023140"/>
    </source>
</evidence>
<keyword evidence="7" id="KW-0809">Transit peptide</keyword>
<evidence type="ECO:0000256" key="11">
    <source>
        <dbReference type="ARBA" id="ARBA00024073"/>
    </source>
</evidence>
<evidence type="ECO:0000259" key="17">
    <source>
        <dbReference type="Pfam" id="PF02803"/>
    </source>
</evidence>
<evidence type="ECO:0000259" key="16">
    <source>
        <dbReference type="Pfam" id="PF00108"/>
    </source>
</evidence>
<dbReference type="InterPro" id="IPR050215">
    <property type="entry name" value="Thiolase-like_sf_Thiolase"/>
</dbReference>
<dbReference type="GO" id="GO:0005737">
    <property type="term" value="C:cytoplasm"/>
    <property type="evidence" value="ECO:0007669"/>
    <property type="project" value="UniProtKB-ARBA"/>
</dbReference>
<comment type="pathway">
    <text evidence="12">Metabolic intermediate biosynthesis; (R)-mevalonate biosynthesis; (R)-mevalonate from acetyl-CoA: step 1/3.</text>
</comment>
<dbReference type="InterPro" id="IPR020613">
    <property type="entry name" value="Thiolase_CS"/>
</dbReference>
<feature type="active site" description="Proton acceptor" evidence="14">
    <location>
        <position position="386"/>
    </location>
</feature>
<dbReference type="NCBIfam" id="TIGR01930">
    <property type="entry name" value="AcCoA-C-Actrans"/>
    <property type="match status" value="1"/>
</dbReference>
<comment type="subcellular location">
    <subcellularLocation>
        <location evidence="1">Peroxisome</location>
    </subcellularLocation>
</comment>
<dbReference type="InterPro" id="IPR020610">
    <property type="entry name" value="Thiolase_AS"/>
</dbReference>
<keyword evidence="19" id="KW-1185">Reference proteome</keyword>
<dbReference type="PANTHER" id="PTHR43853:SF8">
    <property type="entry name" value="3-KETOACYL-COA THIOLASE, PEROXISOMAL"/>
    <property type="match status" value="1"/>
</dbReference>
<dbReference type="PROSITE" id="PS00099">
    <property type="entry name" value="THIOLASE_3"/>
    <property type="match status" value="1"/>
</dbReference>
<name>A0A0J6T8K6_9HYPH</name>
<dbReference type="SUPFAM" id="SSF53901">
    <property type="entry name" value="Thiolase-like"/>
    <property type="match status" value="2"/>
</dbReference>
<dbReference type="GO" id="GO:0003988">
    <property type="term" value="F:acetyl-CoA C-acyltransferase activity"/>
    <property type="evidence" value="ECO:0007669"/>
    <property type="project" value="UniProtKB-EC"/>
</dbReference>
<keyword evidence="10 15" id="KW-0012">Acyltransferase</keyword>
<evidence type="ECO:0000256" key="15">
    <source>
        <dbReference type="RuleBase" id="RU003557"/>
    </source>
</evidence>
<dbReference type="Gene3D" id="3.40.47.10">
    <property type="match status" value="1"/>
</dbReference>
<dbReference type="GO" id="GO:0006635">
    <property type="term" value="P:fatty acid beta-oxidation"/>
    <property type="evidence" value="ECO:0007669"/>
    <property type="project" value="TreeGrafter"/>
</dbReference>
<dbReference type="Proteomes" id="UP000036449">
    <property type="component" value="Unassembled WGS sequence"/>
</dbReference>
<evidence type="ECO:0000256" key="14">
    <source>
        <dbReference type="PIRSR" id="PIRSR000429-1"/>
    </source>
</evidence>
<dbReference type="GO" id="GO:0042619">
    <property type="term" value="P:poly-hydroxybutyrate biosynthetic process"/>
    <property type="evidence" value="ECO:0007669"/>
    <property type="project" value="UniProtKB-KW"/>
</dbReference>
<evidence type="ECO:0000256" key="12">
    <source>
        <dbReference type="ARBA" id="ARBA00037924"/>
    </source>
</evidence>
<dbReference type="Pfam" id="PF02803">
    <property type="entry name" value="Thiolase_C"/>
    <property type="match status" value="1"/>
</dbReference>
<dbReference type="EMBL" id="LABZ01000071">
    <property type="protein sequence ID" value="KMO42249.1"/>
    <property type="molecule type" value="Genomic_DNA"/>
</dbReference>
<dbReference type="InterPro" id="IPR020616">
    <property type="entry name" value="Thiolase_N"/>
</dbReference>
<dbReference type="Pfam" id="PF00108">
    <property type="entry name" value="Thiolase_N"/>
    <property type="match status" value="1"/>
</dbReference>
<dbReference type="InterPro" id="IPR020617">
    <property type="entry name" value="Thiolase_C"/>
</dbReference>
<evidence type="ECO:0000256" key="10">
    <source>
        <dbReference type="ARBA" id="ARBA00023315"/>
    </source>
</evidence>
<dbReference type="CDD" id="cd00751">
    <property type="entry name" value="thiolase"/>
    <property type="match status" value="1"/>
</dbReference>
<keyword evidence="4 15" id="KW-0808">Transferase</keyword>
<gene>
    <name evidence="18" type="ORF">VQ03_11440</name>
</gene>
<dbReference type="InterPro" id="IPR002155">
    <property type="entry name" value="Thiolase"/>
</dbReference>
<dbReference type="RefSeq" id="WP_048450998.1">
    <property type="nucleotide sequence ID" value="NZ_JBNNPJ010000067.1"/>
</dbReference>
<sequence length="400" mass="42506">MREAVIVATARTPIGKAYRGAFNDTQAQALGGHAIAHAVQRAGIDPAEIGDVVMGAALQQGSTGSNIARQAALRAGLPESVAGMSLDRQCASGLMAIATAAKEIITDGLDVAVGGGLESISLVQNDKINRFRAQDPWLVEHVPAIYMTMIETAENVAERYGISREAQDAYALRSQQRTAKAQAENLFADEIVPMTARMAVIDKATGAVSHKEVTLAQDEGNRPQTRLEDLQGLKPVFKDGQRIEEGRFITAGNASQLSDGAAAVVLMEAREAERRGLKPLGAYRGMAVAGCNPDEMGIGPVFAVPKLLKQHGLKVEDIDLWELNEAFASQVLYCRDRLGIPDERLNVNGGAISIGHPYGMSGARMTGHILLEGRRRGAKYGVVTMCVGGGMGAAGLFEIY</sequence>
<dbReference type="GO" id="GO:0010124">
    <property type="term" value="P:phenylacetate catabolic process"/>
    <property type="evidence" value="ECO:0007669"/>
    <property type="project" value="TreeGrafter"/>
</dbReference>
<keyword evidence="8" id="KW-0443">Lipid metabolism</keyword>
<evidence type="ECO:0000256" key="4">
    <source>
        <dbReference type="ARBA" id="ARBA00022679"/>
    </source>
</evidence>
<evidence type="ECO:0000256" key="13">
    <source>
        <dbReference type="ARBA" id="ARBA00080155"/>
    </source>
</evidence>
<dbReference type="NCBIfam" id="NF005494">
    <property type="entry name" value="PRK07108.1"/>
    <property type="match status" value="1"/>
</dbReference>
<dbReference type="InterPro" id="IPR016039">
    <property type="entry name" value="Thiolase-like"/>
</dbReference>
<dbReference type="FunFam" id="3.40.47.10:FF:000010">
    <property type="entry name" value="Acetyl-CoA acetyltransferase (Thiolase)"/>
    <property type="match status" value="1"/>
</dbReference>
<evidence type="ECO:0000313" key="19">
    <source>
        <dbReference type="Proteomes" id="UP000036449"/>
    </source>
</evidence>